<dbReference type="InterPro" id="IPR024478">
    <property type="entry name" value="HlyB_4HB_MCP"/>
</dbReference>
<keyword evidence="4" id="KW-1185">Reference proteome</keyword>
<protein>
    <submittedName>
        <fullName evidence="3">Chemotaxis protein</fullName>
    </submittedName>
</protein>
<evidence type="ECO:0000259" key="2">
    <source>
        <dbReference type="Pfam" id="PF12729"/>
    </source>
</evidence>
<gene>
    <name evidence="3" type="ORF">E4021_02135</name>
</gene>
<accession>A0A4S4NSI7</accession>
<dbReference type="OrthoDB" id="979566at2"/>
<organism evidence="3 4">
    <name type="scientific">Neolewinella litorea</name>
    <dbReference type="NCBI Taxonomy" id="2562452"/>
    <lineage>
        <taxon>Bacteria</taxon>
        <taxon>Pseudomonadati</taxon>
        <taxon>Bacteroidota</taxon>
        <taxon>Saprospiria</taxon>
        <taxon>Saprospirales</taxon>
        <taxon>Lewinellaceae</taxon>
        <taxon>Neolewinella</taxon>
    </lineage>
</organism>
<evidence type="ECO:0000313" key="4">
    <source>
        <dbReference type="Proteomes" id="UP000308528"/>
    </source>
</evidence>
<evidence type="ECO:0000256" key="1">
    <source>
        <dbReference type="SAM" id="Phobius"/>
    </source>
</evidence>
<reference evidence="3 4" key="1">
    <citation type="submission" date="2019-04" db="EMBL/GenBank/DDBJ databases">
        <title>Lewinella litorea sp. nov., isolated from a marine sand.</title>
        <authorList>
            <person name="Yoon J.-H."/>
        </authorList>
    </citation>
    <scope>NUCLEOTIDE SEQUENCE [LARGE SCALE GENOMIC DNA]</scope>
    <source>
        <strain evidence="3 4">HSMS-39</strain>
    </source>
</reference>
<name>A0A4S4NSI7_9BACT</name>
<sequence>MTSLNKIKWALGIALVFLLILTTNLVDRHNFGAVEETLETIYADRLVAHSIIFDLSELLREKEMAYARLSGPDLASATAANQQTIRAAIDRFADTKLTERESLVFERLRESVQHLEEKEDKFLAEDADGALLRQPVTEVRQTLRELSDIQLTEGQRQLSMGRKALGSVHLFTQLEIVALIVLAIIVQFIILYPASLRDEKDSYL</sequence>
<dbReference type="AlphaFoldDB" id="A0A4S4NSI7"/>
<evidence type="ECO:0000313" key="3">
    <source>
        <dbReference type="EMBL" id="THH41421.1"/>
    </source>
</evidence>
<keyword evidence="1" id="KW-0812">Transmembrane</keyword>
<dbReference type="Pfam" id="PF12729">
    <property type="entry name" value="4HB_MCP_1"/>
    <property type="match status" value="1"/>
</dbReference>
<feature type="transmembrane region" description="Helical" evidence="1">
    <location>
        <begin position="176"/>
        <end position="194"/>
    </location>
</feature>
<proteinExistence type="predicted"/>
<dbReference type="EMBL" id="SRSF01000001">
    <property type="protein sequence ID" value="THH41421.1"/>
    <property type="molecule type" value="Genomic_DNA"/>
</dbReference>
<dbReference type="Proteomes" id="UP000308528">
    <property type="component" value="Unassembled WGS sequence"/>
</dbReference>
<comment type="caution">
    <text evidence="3">The sequence shown here is derived from an EMBL/GenBank/DDBJ whole genome shotgun (WGS) entry which is preliminary data.</text>
</comment>
<dbReference type="RefSeq" id="WP_136456247.1">
    <property type="nucleotide sequence ID" value="NZ_SRSF01000001.1"/>
</dbReference>
<keyword evidence="1" id="KW-0472">Membrane</keyword>
<feature type="domain" description="Chemotaxis methyl-accepting receptor HlyB-like 4HB MCP" evidence="2">
    <location>
        <begin position="9"/>
        <end position="126"/>
    </location>
</feature>
<keyword evidence="1" id="KW-1133">Transmembrane helix</keyword>